<keyword evidence="2" id="KW-1185">Reference proteome</keyword>
<reference evidence="1" key="2">
    <citation type="submission" date="2022-01" db="EMBL/GenBank/DDBJ databases">
        <authorList>
            <person name="Yamashiro T."/>
            <person name="Shiraishi A."/>
            <person name="Satake H."/>
            <person name="Nakayama K."/>
        </authorList>
    </citation>
    <scope>NUCLEOTIDE SEQUENCE</scope>
</reference>
<dbReference type="Proteomes" id="UP001151760">
    <property type="component" value="Unassembled WGS sequence"/>
</dbReference>
<organism evidence="1 2">
    <name type="scientific">Tanacetum coccineum</name>
    <dbReference type="NCBI Taxonomy" id="301880"/>
    <lineage>
        <taxon>Eukaryota</taxon>
        <taxon>Viridiplantae</taxon>
        <taxon>Streptophyta</taxon>
        <taxon>Embryophyta</taxon>
        <taxon>Tracheophyta</taxon>
        <taxon>Spermatophyta</taxon>
        <taxon>Magnoliopsida</taxon>
        <taxon>eudicotyledons</taxon>
        <taxon>Gunneridae</taxon>
        <taxon>Pentapetalae</taxon>
        <taxon>asterids</taxon>
        <taxon>campanulids</taxon>
        <taxon>Asterales</taxon>
        <taxon>Asteraceae</taxon>
        <taxon>Asteroideae</taxon>
        <taxon>Anthemideae</taxon>
        <taxon>Anthemidinae</taxon>
        <taxon>Tanacetum</taxon>
    </lineage>
</organism>
<comment type="caution">
    <text evidence="1">The sequence shown here is derived from an EMBL/GenBank/DDBJ whole genome shotgun (WGS) entry which is preliminary data.</text>
</comment>
<name>A0ABQ4YT70_9ASTR</name>
<evidence type="ECO:0000313" key="2">
    <source>
        <dbReference type="Proteomes" id="UP001151760"/>
    </source>
</evidence>
<dbReference type="EMBL" id="BQNB010010689">
    <property type="protein sequence ID" value="GJS80691.1"/>
    <property type="molecule type" value="Genomic_DNA"/>
</dbReference>
<reference evidence="1" key="1">
    <citation type="journal article" date="2022" name="Int. J. Mol. Sci.">
        <title>Draft Genome of Tanacetum Coccineum: Genomic Comparison of Closely Related Tanacetum-Family Plants.</title>
        <authorList>
            <person name="Yamashiro T."/>
            <person name="Shiraishi A."/>
            <person name="Nakayama K."/>
            <person name="Satake H."/>
        </authorList>
    </citation>
    <scope>NUCLEOTIDE SEQUENCE</scope>
</reference>
<sequence length="226" mass="26475">MSITKEQQQALDDALVPREQRLTIGSCNYRLSTTFKPKEPTFQVALDVLTLTPFYPAFLITASVPAVYMQEDNIKLLSDVKVDTLPQPWRTFGTIINKCLSGKVTGIDTLRLSRAQILWGLYHQEKVDYVYLLWEDLVFQIENKESRKNKYMFYLDYYKMLSSNHFMSQDQSIPRRNKVDWHMANDDPILITMRFIPQHEVVQRYGAILPDYLTNPTMKESEAYKT</sequence>
<proteinExistence type="predicted"/>
<gene>
    <name evidence="1" type="ORF">Tco_0730572</name>
</gene>
<protein>
    <submittedName>
        <fullName evidence="1">Uncharacterized protein</fullName>
    </submittedName>
</protein>
<accession>A0ABQ4YT70</accession>
<evidence type="ECO:0000313" key="1">
    <source>
        <dbReference type="EMBL" id="GJS80691.1"/>
    </source>
</evidence>